<gene>
    <name evidence="3" type="ORF">PUV54_08805</name>
</gene>
<evidence type="ECO:0000313" key="3">
    <source>
        <dbReference type="EMBL" id="WDI30057.1"/>
    </source>
</evidence>
<dbReference type="PANTHER" id="PTHR43796:SF2">
    <property type="entry name" value="CARBOXYNORSPERMIDINE SYNTHASE"/>
    <property type="match status" value="1"/>
</dbReference>
<dbReference type="Proteomes" id="UP001214043">
    <property type="component" value="Chromosome"/>
</dbReference>
<dbReference type="PANTHER" id="PTHR43796">
    <property type="entry name" value="CARBOXYNORSPERMIDINE SYNTHASE"/>
    <property type="match status" value="1"/>
</dbReference>
<dbReference type="Pfam" id="PF13761">
    <property type="entry name" value="DUF4166"/>
    <property type="match status" value="1"/>
</dbReference>
<sequence length="553" mass="60414">MKKTIIILGGYGVFGSRVADMLSDNKVFDIVVAGRSANKAIEFCRNRNCCPLTLDTSSKTFVQDINSANPFAVIDATGPFQNFREDPYKVACAAIACGAHYLDLSDDAFFTKEISELNDQAIAAGVCVLSGVSSVPALTSAVVESLKEGLTDIHLIESTILPGNKAPRGLSVVKAIVGQAGKPMKIWRGGKFVNELGWSDRKRTDLDGGNAHRIYNRWASFIGAPDLILFPEHFKARSVLFRAGLDLKLMHGGLEILSWLVRLKIVKSLTLSAPVLKWMADRFESFGSDLGGMQVRVAGLDGNGKTEERRWTLVVGDGKGPNVPALPARIICQKLLAGDIHPGARPCISEFSLQEAEKAIALLPAKTSQKTTTPQLVFERALGRDYALLPPPIADLHRVIDVRRWAGRGKITRGNSVLANIAAWLAGFPQASDDITVEVEMRRSEKGEVWTRTFGDRRFKSYICLDPGNFPGRIWEQFGLMRFRIDLKVSNGKLIYPVTAGRLLGVPMPKFILPQSSTSESVDEAGRACFDVNIAMPIGGHVASYKGWLESTE</sequence>
<dbReference type="EMBL" id="CP118166">
    <property type="protein sequence ID" value="WDI30057.1"/>
    <property type="molecule type" value="Genomic_DNA"/>
</dbReference>
<dbReference type="InterPro" id="IPR005097">
    <property type="entry name" value="Sacchrp_dh_NADP-bd"/>
</dbReference>
<feature type="domain" description="Saccharopine dehydrogenase NADP binding" evidence="1">
    <location>
        <begin position="5"/>
        <end position="128"/>
    </location>
</feature>
<evidence type="ECO:0000313" key="4">
    <source>
        <dbReference type="Proteomes" id="UP001214043"/>
    </source>
</evidence>
<organism evidence="3 4">
    <name type="scientific">Hyphococcus flavus</name>
    <dbReference type="NCBI Taxonomy" id="1866326"/>
    <lineage>
        <taxon>Bacteria</taxon>
        <taxon>Pseudomonadati</taxon>
        <taxon>Pseudomonadota</taxon>
        <taxon>Alphaproteobacteria</taxon>
        <taxon>Parvularculales</taxon>
        <taxon>Parvularculaceae</taxon>
        <taxon>Hyphococcus</taxon>
    </lineage>
</organism>
<feature type="domain" description="DUF4166" evidence="2">
    <location>
        <begin position="389"/>
        <end position="549"/>
    </location>
</feature>
<keyword evidence="4" id="KW-1185">Reference proteome</keyword>
<evidence type="ECO:0000259" key="1">
    <source>
        <dbReference type="Pfam" id="PF03435"/>
    </source>
</evidence>
<dbReference type="InterPro" id="IPR036291">
    <property type="entry name" value="NAD(P)-bd_dom_sf"/>
</dbReference>
<protein>
    <submittedName>
        <fullName evidence="3">DUF4166 domain-containing protein</fullName>
    </submittedName>
</protein>
<dbReference type="InterPro" id="IPR025311">
    <property type="entry name" value="DUF4166"/>
</dbReference>
<reference evidence="3" key="1">
    <citation type="submission" date="2023-02" db="EMBL/GenBank/DDBJ databases">
        <title>Genome sequence of Hyphococcus flavus.</title>
        <authorList>
            <person name="Rong J.-C."/>
            <person name="Zhao Q."/>
            <person name="Yi M."/>
            <person name="Wu J.-Y."/>
        </authorList>
    </citation>
    <scope>NUCLEOTIDE SEQUENCE</scope>
    <source>
        <strain evidence="3">MCCC 1K03223</strain>
    </source>
</reference>
<name>A0AAF0CFX4_9PROT</name>
<dbReference type="AlphaFoldDB" id="A0AAF0CFX4"/>
<dbReference type="RefSeq" id="WP_274491844.1">
    <property type="nucleotide sequence ID" value="NZ_CP118166.1"/>
</dbReference>
<accession>A0AAF0CFX4</accession>
<proteinExistence type="predicted"/>
<dbReference type="Pfam" id="PF03435">
    <property type="entry name" value="Sacchrp_dh_NADP"/>
    <property type="match status" value="1"/>
</dbReference>
<evidence type="ECO:0000259" key="2">
    <source>
        <dbReference type="Pfam" id="PF13761"/>
    </source>
</evidence>
<dbReference type="KEGG" id="hfl:PUV54_08805"/>
<dbReference type="SUPFAM" id="SSF51735">
    <property type="entry name" value="NAD(P)-binding Rossmann-fold domains"/>
    <property type="match status" value="1"/>
</dbReference>
<dbReference type="Gene3D" id="3.40.50.720">
    <property type="entry name" value="NAD(P)-binding Rossmann-like Domain"/>
    <property type="match status" value="1"/>
</dbReference>